<dbReference type="PIRSF" id="PIRSF005962">
    <property type="entry name" value="Pept_M20D_amidohydro"/>
    <property type="match status" value="1"/>
</dbReference>
<proteinExistence type="predicted"/>
<feature type="domain" description="Peptidase M20 dimerisation" evidence="2">
    <location>
        <begin position="201"/>
        <end position="287"/>
    </location>
</feature>
<gene>
    <name evidence="3" type="ORF">MTR62_08485</name>
</gene>
<dbReference type="Gene3D" id="3.30.70.360">
    <property type="match status" value="1"/>
</dbReference>
<dbReference type="PANTHER" id="PTHR11014:SF63">
    <property type="entry name" value="METALLOPEPTIDASE, PUTATIVE (AFU_ORTHOLOGUE AFUA_6G09600)-RELATED"/>
    <property type="match status" value="1"/>
</dbReference>
<dbReference type="Pfam" id="PF01546">
    <property type="entry name" value="Peptidase_M20"/>
    <property type="match status" value="1"/>
</dbReference>
<dbReference type="Proteomes" id="UP001162881">
    <property type="component" value="Unassembled WGS sequence"/>
</dbReference>
<keyword evidence="4" id="KW-1185">Reference proteome</keyword>
<accession>A0ABT0BCE4</accession>
<dbReference type="Gene3D" id="3.40.630.10">
    <property type="entry name" value="Zn peptidases"/>
    <property type="match status" value="1"/>
</dbReference>
<name>A0ABT0BCE4_9SPHN</name>
<dbReference type="EMBL" id="JALHLF010000024">
    <property type="protein sequence ID" value="MCJ2182726.1"/>
    <property type="molecule type" value="Genomic_DNA"/>
</dbReference>
<organism evidence="3 4">
    <name type="scientific">Novosphingobium organovorum</name>
    <dbReference type="NCBI Taxonomy" id="2930092"/>
    <lineage>
        <taxon>Bacteria</taxon>
        <taxon>Pseudomonadati</taxon>
        <taxon>Pseudomonadota</taxon>
        <taxon>Alphaproteobacteria</taxon>
        <taxon>Sphingomonadales</taxon>
        <taxon>Sphingomonadaceae</taxon>
        <taxon>Novosphingobium</taxon>
    </lineage>
</organism>
<keyword evidence="1" id="KW-0378">Hydrolase</keyword>
<dbReference type="SUPFAM" id="SSF53187">
    <property type="entry name" value="Zn-dependent exopeptidases"/>
    <property type="match status" value="1"/>
</dbReference>
<dbReference type="RefSeq" id="WP_244018945.1">
    <property type="nucleotide sequence ID" value="NZ_JALHLF010000024.1"/>
</dbReference>
<dbReference type="SUPFAM" id="SSF55031">
    <property type="entry name" value="Bacterial exopeptidase dimerisation domain"/>
    <property type="match status" value="1"/>
</dbReference>
<evidence type="ECO:0000259" key="2">
    <source>
        <dbReference type="Pfam" id="PF07687"/>
    </source>
</evidence>
<evidence type="ECO:0000313" key="4">
    <source>
        <dbReference type="Proteomes" id="UP001162881"/>
    </source>
</evidence>
<dbReference type="InterPro" id="IPR011650">
    <property type="entry name" value="Peptidase_M20_dimer"/>
</dbReference>
<dbReference type="InterPro" id="IPR002933">
    <property type="entry name" value="Peptidase_M20"/>
</dbReference>
<sequence length="410" mass="43213">MTASAPAAILSGPCPDAIAERIVALRRAIHAEPELGLHTPLTRDKVRAELADLPLEWAEGPSTTGLVATLKGEAGEGPCVLLRGDMDALPMPEETGLAFASSFPGVMHACGHDTHTAMLAGAARLLAARRESLKGQVHFMFQPGEEGFHGARFMLEDGLLGGYGSDRQLPDAAFALHILPNAPHGTIGGRSGPLMAAADQLKIAVTGRGGHASMPHDALDPMPVACEIVAALQTMVARRFPVFDPVVVTIAKMQAGSAHNVIPNTVDMLGTIRSLSRENRARLHAEIPVLAQGIAQAHGLTASVEIVEGFPVTVCDARAVDYAQGVAGDLFGNDAFRRLDAPIMGAEDFAYVLEQVPGAMFFLGVAHEGDDWRHCCGIHSTKMMVDESVLPRGALFLAGLAQRFAAQGWG</sequence>
<protein>
    <submittedName>
        <fullName evidence="3">M20 family metallopeptidase</fullName>
    </submittedName>
</protein>
<dbReference type="Pfam" id="PF07687">
    <property type="entry name" value="M20_dimer"/>
    <property type="match status" value="1"/>
</dbReference>
<dbReference type="InterPro" id="IPR017439">
    <property type="entry name" value="Amidohydrolase"/>
</dbReference>
<comment type="caution">
    <text evidence="3">The sequence shown here is derived from an EMBL/GenBank/DDBJ whole genome shotgun (WGS) entry which is preliminary data.</text>
</comment>
<dbReference type="PANTHER" id="PTHR11014">
    <property type="entry name" value="PEPTIDASE M20 FAMILY MEMBER"/>
    <property type="match status" value="1"/>
</dbReference>
<dbReference type="NCBIfam" id="TIGR01891">
    <property type="entry name" value="amidohydrolases"/>
    <property type="match status" value="1"/>
</dbReference>
<dbReference type="CDD" id="cd03886">
    <property type="entry name" value="M20_Acy1"/>
    <property type="match status" value="1"/>
</dbReference>
<evidence type="ECO:0000256" key="1">
    <source>
        <dbReference type="ARBA" id="ARBA00022801"/>
    </source>
</evidence>
<dbReference type="InterPro" id="IPR036264">
    <property type="entry name" value="Bact_exopeptidase_dim_dom"/>
</dbReference>
<reference evidence="3" key="1">
    <citation type="submission" date="2022-03" db="EMBL/GenBank/DDBJ databases">
        <title>Identification of a novel bacterium isolated from mangrove sediments.</title>
        <authorList>
            <person name="Pan X."/>
        </authorList>
    </citation>
    <scope>NUCLEOTIDE SEQUENCE</scope>
    <source>
        <strain evidence="3">B1949</strain>
    </source>
</reference>
<evidence type="ECO:0000313" key="3">
    <source>
        <dbReference type="EMBL" id="MCJ2182726.1"/>
    </source>
</evidence>